<evidence type="ECO:0000313" key="3">
    <source>
        <dbReference type="Proteomes" id="UP000245884"/>
    </source>
</evidence>
<name>A0A316ULN7_9BASI</name>
<reference evidence="2 3" key="1">
    <citation type="journal article" date="2018" name="Mol. Biol. Evol.">
        <title>Broad Genomic Sampling Reveals a Smut Pathogenic Ancestry of the Fungal Clade Ustilaginomycotina.</title>
        <authorList>
            <person name="Kijpornyongpan T."/>
            <person name="Mondo S.J."/>
            <person name="Barry K."/>
            <person name="Sandor L."/>
            <person name="Lee J."/>
            <person name="Lipzen A."/>
            <person name="Pangilinan J."/>
            <person name="LaButti K."/>
            <person name="Hainaut M."/>
            <person name="Henrissat B."/>
            <person name="Grigoriev I.V."/>
            <person name="Spatafora J.W."/>
            <person name="Aime M.C."/>
        </authorList>
    </citation>
    <scope>NUCLEOTIDE SEQUENCE [LARGE SCALE GENOMIC DNA]</scope>
    <source>
        <strain evidence="2 3">MCA 5214</strain>
    </source>
</reference>
<dbReference type="GeneID" id="37031433"/>
<dbReference type="RefSeq" id="XP_025360771.1">
    <property type="nucleotide sequence ID" value="XM_025509610.1"/>
</dbReference>
<feature type="compositionally biased region" description="Basic and acidic residues" evidence="1">
    <location>
        <begin position="37"/>
        <end position="51"/>
    </location>
</feature>
<accession>A0A316ULN7</accession>
<gene>
    <name evidence="2" type="ORF">BDZ90DRAFT_46429</name>
</gene>
<keyword evidence="3" id="KW-1185">Reference proteome</keyword>
<protein>
    <submittedName>
        <fullName evidence="2">Uncharacterized protein</fullName>
    </submittedName>
</protein>
<evidence type="ECO:0000313" key="2">
    <source>
        <dbReference type="EMBL" id="PWN26159.1"/>
    </source>
</evidence>
<feature type="region of interest" description="Disordered" evidence="1">
    <location>
        <begin position="33"/>
        <end position="52"/>
    </location>
</feature>
<dbReference type="Proteomes" id="UP000245884">
    <property type="component" value="Unassembled WGS sequence"/>
</dbReference>
<dbReference type="AlphaFoldDB" id="A0A316ULN7"/>
<sequence length="267" mass="28828">MLGFIALHGVKSKALLSTAGVGKSVVETAFAHRRQLGARDHPRSRSMDSQHPRPFSLLLTSIQLVPIPRRAGPSLGTYHHASVEAALAATSSSSVLRLLRSPKPPAMMPSVSHWVSMERGTMCVCGYRCDSINLCRPEREGVAASPATPARRPCLLALARSLPFALHSSLAAPNGLAAPLGLARPSHTAACLCRRKLLLKLPDRLDNPGRDNSLAIDPFLLHSVSPLELLLAWNDPGPHCRSLALLLGEPSRRRHRRNSHDILELAG</sequence>
<dbReference type="EMBL" id="KZ819672">
    <property type="protein sequence ID" value="PWN26159.1"/>
    <property type="molecule type" value="Genomic_DNA"/>
</dbReference>
<proteinExistence type="predicted"/>
<evidence type="ECO:0000256" key="1">
    <source>
        <dbReference type="SAM" id="MobiDB-lite"/>
    </source>
</evidence>
<organism evidence="2 3">
    <name type="scientific">Jaminaea rosea</name>
    <dbReference type="NCBI Taxonomy" id="1569628"/>
    <lineage>
        <taxon>Eukaryota</taxon>
        <taxon>Fungi</taxon>
        <taxon>Dikarya</taxon>
        <taxon>Basidiomycota</taxon>
        <taxon>Ustilaginomycotina</taxon>
        <taxon>Exobasidiomycetes</taxon>
        <taxon>Microstromatales</taxon>
        <taxon>Microstromatales incertae sedis</taxon>
        <taxon>Jaminaea</taxon>
    </lineage>
</organism>